<dbReference type="Proteomes" id="UP001623661">
    <property type="component" value="Unassembled WGS sequence"/>
</dbReference>
<sequence length="118" mass="13738">MDFEELKNYCLSKKGVAETYPFDDKTTVFKVGSKMFALANKNSNPLSISLKCEPYLSQDLRREYSSITPGYHLNKLHWNTIQLDDCLEEEKVYWLIDLSYDLVFKGLKNSDKLNISLK</sequence>
<accession>A0ABW8TSG0</accession>
<keyword evidence="1" id="KW-0238">DNA-binding</keyword>
<dbReference type="PANTHER" id="PTHR35145">
    <property type="entry name" value="CYTOPLASMIC PROTEIN-RELATED"/>
    <property type="match status" value="1"/>
</dbReference>
<dbReference type="GO" id="GO:0003677">
    <property type="term" value="F:DNA binding"/>
    <property type="evidence" value="ECO:0007669"/>
    <property type="project" value="UniProtKB-KW"/>
</dbReference>
<dbReference type="InterPro" id="IPR058532">
    <property type="entry name" value="YjbR/MT2646/Rv2570-like"/>
</dbReference>
<protein>
    <submittedName>
        <fullName evidence="1">MmcQ/YjbR family DNA-binding protein</fullName>
    </submittedName>
</protein>
<dbReference type="InterPro" id="IPR038056">
    <property type="entry name" value="YjbR-like_sf"/>
</dbReference>
<dbReference type="PANTHER" id="PTHR35145:SF1">
    <property type="entry name" value="CYTOPLASMIC PROTEIN"/>
    <property type="match status" value="1"/>
</dbReference>
<gene>
    <name evidence="1" type="ORF">ACJDUH_05625</name>
</gene>
<evidence type="ECO:0000313" key="1">
    <source>
        <dbReference type="EMBL" id="MFL0267578.1"/>
    </source>
</evidence>
<reference evidence="1 2" key="1">
    <citation type="submission" date="2024-11" db="EMBL/GenBank/DDBJ databases">
        <authorList>
            <person name="Heng Y.C."/>
            <person name="Lim A.C.H."/>
            <person name="Lee J.K.Y."/>
            <person name="Kittelmann S."/>
        </authorList>
    </citation>
    <scope>NUCLEOTIDE SEQUENCE [LARGE SCALE GENOMIC DNA]</scope>
    <source>
        <strain evidence="1 2">WILCCON 0202</strain>
    </source>
</reference>
<keyword evidence="2" id="KW-1185">Reference proteome</keyword>
<proteinExistence type="predicted"/>
<dbReference type="RefSeq" id="WP_406764178.1">
    <property type="nucleotide sequence ID" value="NZ_JBJHZY010000001.1"/>
</dbReference>
<dbReference type="SUPFAM" id="SSF142906">
    <property type="entry name" value="YjbR-like"/>
    <property type="match status" value="1"/>
</dbReference>
<dbReference type="InterPro" id="IPR007351">
    <property type="entry name" value="YjbR"/>
</dbReference>
<dbReference type="Gene3D" id="3.90.1150.30">
    <property type="match status" value="1"/>
</dbReference>
<name>A0ABW8TSG0_9CLOT</name>
<comment type="caution">
    <text evidence="1">The sequence shown here is derived from an EMBL/GenBank/DDBJ whole genome shotgun (WGS) entry which is preliminary data.</text>
</comment>
<dbReference type="Pfam" id="PF04237">
    <property type="entry name" value="YjbR"/>
    <property type="match status" value="1"/>
</dbReference>
<organism evidence="1 2">
    <name type="scientific">Candidatus Clostridium radicumherbarum</name>
    <dbReference type="NCBI Taxonomy" id="3381662"/>
    <lineage>
        <taxon>Bacteria</taxon>
        <taxon>Bacillati</taxon>
        <taxon>Bacillota</taxon>
        <taxon>Clostridia</taxon>
        <taxon>Eubacteriales</taxon>
        <taxon>Clostridiaceae</taxon>
        <taxon>Clostridium</taxon>
    </lineage>
</organism>
<dbReference type="EMBL" id="JBJHZY010000001">
    <property type="protein sequence ID" value="MFL0267578.1"/>
    <property type="molecule type" value="Genomic_DNA"/>
</dbReference>
<evidence type="ECO:0000313" key="2">
    <source>
        <dbReference type="Proteomes" id="UP001623661"/>
    </source>
</evidence>